<dbReference type="EMBL" id="JAJCIS010000010">
    <property type="protein sequence ID" value="MCB7388286.1"/>
    <property type="molecule type" value="Genomic_DNA"/>
</dbReference>
<evidence type="ECO:0000313" key="3">
    <source>
        <dbReference type="Proteomes" id="UP001299546"/>
    </source>
</evidence>
<dbReference type="RefSeq" id="WP_066731466.1">
    <property type="nucleotide sequence ID" value="NZ_JAJCIQ010000010.1"/>
</dbReference>
<proteinExistence type="predicted"/>
<feature type="coiled-coil region" evidence="1">
    <location>
        <begin position="25"/>
        <end position="71"/>
    </location>
</feature>
<name>A0ABS8DIR4_9FIRM</name>
<accession>A0ABS8DIR4</accession>
<keyword evidence="1" id="KW-0175">Coiled coil</keyword>
<comment type="caution">
    <text evidence="2">The sequence shown here is derived from an EMBL/GenBank/DDBJ whole genome shotgun (WGS) entry which is preliminary data.</text>
</comment>
<evidence type="ECO:0000313" key="2">
    <source>
        <dbReference type="EMBL" id="MCB7388286.1"/>
    </source>
</evidence>
<dbReference type="Proteomes" id="UP001299546">
    <property type="component" value="Unassembled WGS sequence"/>
</dbReference>
<organism evidence="2 3">
    <name type="scientific">Bariatricus massiliensis</name>
    <dbReference type="NCBI Taxonomy" id="1745713"/>
    <lineage>
        <taxon>Bacteria</taxon>
        <taxon>Bacillati</taxon>
        <taxon>Bacillota</taxon>
        <taxon>Clostridia</taxon>
        <taxon>Lachnospirales</taxon>
        <taxon>Lachnospiraceae</taxon>
        <taxon>Bariatricus</taxon>
    </lineage>
</organism>
<gene>
    <name evidence="2" type="ORF">LIZ65_13435</name>
</gene>
<reference evidence="2 3" key="1">
    <citation type="submission" date="2021-10" db="EMBL/GenBank/DDBJ databases">
        <title>Collection of gut derived symbiotic bacterial strains cultured from healthy donors.</title>
        <authorList>
            <person name="Lin H."/>
            <person name="Littmann E."/>
            <person name="Kohout C."/>
            <person name="Pamer E.G."/>
        </authorList>
    </citation>
    <scope>NUCLEOTIDE SEQUENCE [LARGE SCALE GENOMIC DNA]</scope>
    <source>
        <strain evidence="2 3">DFI.1.165</strain>
    </source>
</reference>
<keyword evidence="3" id="KW-1185">Reference proteome</keyword>
<evidence type="ECO:0000256" key="1">
    <source>
        <dbReference type="SAM" id="Coils"/>
    </source>
</evidence>
<dbReference type="Pfam" id="PF20069">
    <property type="entry name" value="DUF6465"/>
    <property type="match status" value="1"/>
</dbReference>
<dbReference type="InterPro" id="IPR046313">
    <property type="entry name" value="DUF6465"/>
</dbReference>
<protein>
    <submittedName>
        <fullName evidence="2">DUF6465 family protein</fullName>
    </submittedName>
</protein>
<dbReference type="SUPFAM" id="SSF58113">
    <property type="entry name" value="Apolipoprotein A-I"/>
    <property type="match status" value="1"/>
</dbReference>
<sequence length="157" mass="17645">MATRRQAKKTTKAAEVKTQEVKAPVEKAEEKIAKAVDDKKEEIKETVETIAEEIKEAAETKTEEVKKAAATKVKEVKKTAAKVKKTVAAKKEIKTDIVLQYGEKEVNTKDMIAAVKKEWTKSKNKVADIKSIELYIKPEDYAVYYVINGDTTGKIWL</sequence>